<evidence type="ECO:0000256" key="5">
    <source>
        <dbReference type="ARBA" id="ARBA00023136"/>
    </source>
</evidence>
<comment type="caution">
    <text evidence="7">The sequence shown here is derived from an EMBL/GenBank/DDBJ whole genome shotgun (WGS) entry which is preliminary data.</text>
</comment>
<sequence>MKIIDRYILKSHIGPFILAFITIVFVLVLQFLAGFSDRFLGKGINIADIAELVMFQSAWMIVFAVPMAVLVAVIMAYGAMTNASEMTVFRASGLSLYRLAVPVLIVAALLSLLVERFNNVVIPEANYRSKSLMMDIARAKPTFGLTENAFSSFIDGYSIFVRKTDEASKEIRGVVLYDLRNQKSRTMMSAERGVIRFSPDNRFLVMTLFNGEIHQIDRSDYRKYRAMRFGQHRLVFETTGFGFSRTSNDRIRGKISELSAGELRAAATALQRGIVSAERRAASITDAGSLQREQERIGADKMQYNKYLIEYYKKYAISTACFVFALAGIPLGVLARRGGFGVGAGISLTLFVLYWSMIIGGEKIAERGLLDPALSVWSANAVIGLFGLFLLHRQSGTVFRTSK</sequence>
<dbReference type="OrthoDB" id="1096108at2"/>
<organism evidence="7 8">
    <name type="scientific">Chlorobium limicola</name>
    <dbReference type="NCBI Taxonomy" id="1092"/>
    <lineage>
        <taxon>Bacteria</taxon>
        <taxon>Pseudomonadati</taxon>
        <taxon>Chlorobiota</taxon>
        <taxon>Chlorobiia</taxon>
        <taxon>Chlorobiales</taxon>
        <taxon>Chlorobiaceae</taxon>
        <taxon>Chlorobium/Pelodictyon group</taxon>
        <taxon>Chlorobium</taxon>
    </lineage>
</organism>
<dbReference type="GO" id="GO:0015920">
    <property type="term" value="P:lipopolysaccharide transport"/>
    <property type="evidence" value="ECO:0007669"/>
    <property type="project" value="TreeGrafter"/>
</dbReference>
<keyword evidence="5 6" id="KW-0472">Membrane</keyword>
<gene>
    <name evidence="7" type="ORF">ASB62_09020</name>
</gene>
<dbReference type="EMBL" id="LMBR01000230">
    <property type="protein sequence ID" value="KUL20429.1"/>
    <property type="molecule type" value="Genomic_DNA"/>
</dbReference>
<evidence type="ECO:0000256" key="2">
    <source>
        <dbReference type="ARBA" id="ARBA00022475"/>
    </source>
</evidence>
<feature type="transmembrane region" description="Helical" evidence="6">
    <location>
        <begin position="342"/>
        <end position="361"/>
    </location>
</feature>
<keyword evidence="4 6" id="KW-1133">Transmembrane helix</keyword>
<feature type="transmembrane region" description="Helical" evidence="6">
    <location>
        <begin position="53"/>
        <end position="75"/>
    </location>
</feature>
<protein>
    <submittedName>
        <fullName evidence="7">Permease</fullName>
    </submittedName>
</protein>
<keyword evidence="8" id="KW-1185">Reference proteome</keyword>
<feature type="transmembrane region" description="Helical" evidence="6">
    <location>
        <begin position="96"/>
        <end position="114"/>
    </location>
</feature>
<dbReference type="InterPro" id="IPR005495">
    <property type="entry name" value="LptG/LptF_permease"/>
</dbReference>
<proteinExistence type="predicted"/>
<feature type="transmembrane region" description="Helical" evidence="6">
    <location>
        <begin position="315"/>
        <end position="335"/>
    </location>
</feature>
<evidence type="ECO:0000256" key="3">
    <source>
        <dbReference type="ARBA" id="ARBA00022692"/>
    </source>
</evidence>
<dbReference type="PANTHER" id="PTHR33529">
    <property type="entry name" value="SLR0882 PROTEIN-RELATED"/>
    <property type="match status" value="1"/>
</dbReference>
<dbReference type="AlphaFoldDB" id="A0A101J548"/>
<evidence type="ECO:0000256" key="4">
    <source>
        <dbReference type="ARBA" id="ARBA00022989"/>
    </source>
</evidence>
<dbReference type="Pfam" id="PF03739">
    <property type="entry name" value="LptF_LptG"/>
    <property type="match status" value="1"/>
</dbReference>
<dbReference type="RefSeq" id="WP_059139560.1">
    <property type="nucleotide sequence ID" value="NZ_LMBR01000230.1"/>
</dbReference>
<reference evidence="7 8" key="1">
    <citation type="submission" date="2015-10" db="EMBL/GenBank/DDBJ databases">
        <title>Draft Genome Sequence of Chlorobium limicola strain Frasassi Growing under Artificial Lighting in the Frasassi Cave System.</title>
        <authorList>
            <person name="Mansor M."/>
            <person name="Macalady J."/>
        </authorList>
    </citation>
    <scope>NUCLEOTIDE SEQUENCE [LARGE SCALE GENOMIC DNA]</scope>
    <source>
        <strain evidence="7 8">Frasassi</strain>
    </source>
</reference>
<feature type="transmembrane region" description="Helical" evidence="6">
    <location>
        <begin position="373"/>
        <end position="391"/>
    </location>
</feature>
<comment type="subcellular location">
    <subcellularLocation>
        <location evidence="1">Cell membrane</location>
        <topology evidence="1">Multi-pass membrane protein</topology>
    </subcellularLocation>
</comment>
<dbReference type="GO" id="GO:0043190">
    <property type="term" value="C:ATP-binding cassette (ABC) transporter complex"/>
    <property type="evidence" value="ECO:0007669"/>
    <property type="project" value="TreeGrafter"/>
</dbReference>
<name>A0A101J548_CHLLI</name>
<accession>A0A101J548</accession>
<keyword evidence="2" id="KW-1003">Cell membrane</keyword>
<dbReference type="PANTHER" id="PTHR33529:SF6">
    <property type="entry name" value="YJGP_YJGQ FAMILY PERMEASE"/>
    <property type="match status" value="1"/>
</dbReference>
<evidence type="ECO:0000256" key="6">
    <source>
        <dbReference type="SAM" id="Phobius"/>
    </source>
</evidence>
<dbReference type="Proteomes" id="UP000053937">
    <property type="component" value="Unassembled WGS sequence"/>
</dbReference>
<evidence type="ECO:0000313" key="8">
    <source>
        <dbReference type="Proteomes" id="UP000053937"/>
    </source>
</evidence>
<keyword evidence="3 6" id="KW-0812">Transmembrane</keyword>
<evidence type="ECO:0000313" key="7">
    <source>
        <dbReference type="EMBL" id="KUL20429.1"/>
    </source>
</evidence>
<feature type="transmembrane region" description="Helical" evidence="6">
    <location>
        <begin position="12"/>
        <end position="33"/>
    </location>
</feature>
<evidence type="ECO:0000256" key="1">
    <source>
        <dbReference type="ARBA" id="ARBA00004651"/>
    </source>
</evidence>